<dbReference type="Pfam" id="PF00005">
    <property type="entry name" value="ABC_tran"/>
    <property type="match status" value="1"/>
</dbReference>
<reference evidence="6 7" key="1">
    <citation type="submission" date="2022-09" db="EMBL/GenBank/DDBJ databases">
        <authorList>
            <person name="Kop L."/>
        </authorList>
    </citation>
    <scope>NUCLEOTIDE SEQUENCE [LARGE SCALE GENOMIC DNA]</scope>
    <source>
        <strain evidence="6 7">347</strain>
    </source>
</reference>
<keyword evidence="7" id="KW-1185">Reference proteome</keyword>
<dbReference type="InterPro" id="IPR003439">
    <property type="entry name" value="ABC_transporter-like_ATP-bd"/>
</dbReference>
<dbReference type="Gene3D" id="3.40.50.300">
    <property type="entry name" value="P-loop containing nucleotide triphosphate hydrolases"/>
    <property type="match status" value="1"/>
</dbReference>
<evidence type="ECO:0000313" key="6">
    <source>
        <dbReference type="EMBL" id="CAI2716984.1"/>
    </source>
</evidence>
<evidence type="ECO:0000256" key="2">
    <source>
        <dbReference type="ARBA" id="ARBA00022448"/>
    </source>
</evidence>
<dbReference type="InterPro" id="IPR017871">
    <property type="entry name" value="ABC_transporter-like_CS"/>
</dbReference>
<dbReference type="EMBL" id="OX336137">
    <property type="protein sequence ID" value="CAI2716984.1"/>
    <property type="molecule type" value="Genomic_DNA"/>
</dbReference>
<dbReference type="Proteomes" id="UP001157733">
    <property type="component" value="Chromosome"/>
</dbReference>
<evidence type="ECO:0000259" key="5">
    <source>
        <dbReference type="PROSITE" id="PS50893"/>
    </source>
</evidence>
<dbReference type="PANTHER" id="PTHR46743:SF2">
    <property type="entry name" value="TEICHOIC ACIDS EXPORT ATP-BINDING PROTEIN TAGH"/>
    <property type="match status" value="1"/>
</dbReference>
<keyword evidence="4" id="KW-0067">ATP-binding</keyword>
<dbReference type="PANTHER" id="PTHR46743">
    <property type="entry name" value="TEICHOIC ACIDS EXPORT ATP-BINDING PROTEIN TAGH"/>
    <property type="match status" value="1"/>
</dbReference>
<keyword evidence="2" id="KW-0813">Transport</keyword>
<dbReference type="InterPro" id="IPR027417">
    <property type="entry name" value="P-loop_NTPase"/>
</dbReference>
<evidence type="ECO:0000256" key="4">
    <source>
        <dbReference type="ARBA" id="ARBA00022840"/>
    </source>
</evidence>
<dbReference type="InterPro" id="IPR050683">
    <property type="entry name" value="Bact_Polysacc_Export_ATP-bd"/>
</dbReference>
<evidence type="ECO:0000256" key="3">
    <source>
        <dbReference type="ARBA" id="ARBA00022741"/>
    </source>
</evidence>
<sequence length="244" mass="26673">MSESMKPESVLTAAGVSMRYRTRTGLLKRFEHTALNNISFALERGETLGVVGRNGSGKSSLLRILAGIIAPTSGAIECPLGVRRALLSLGLGFRPDLSGRDNALLGSMLQGADKREALAFLPDIHEFSELGGFFDKPMRTYSAGMRARLGFSTALKVNVEILLIDEVLSVGDVHFRHKAEKAMLDKIHGRQTVVFVSNNPEQVNTICGRAIWLEEGRIQAEGAAEQVTAEYRRFIKTLDEKTGL</sequence>
<dbReference type="PROSITE" id="PS00211">
    <property type="entry name" value="ABC_TRANSPORTER_1"/>
    <property type="match status" value="1"/>
</dbReference>
<accession>A0ABM9HA18</accession>
<dbReference type="RefSeq" id="WP_282009962.1">
    <property type="nucleotide sequence ID" value="NZ_OX336137.1"/>
</dbReference>
<protein>
    <submittedName>
        <fullName evidence="6">ABC transporter</fullName>
    </submittedName>
</protein>
<dbReference type="PROSITE" id="PS50893">
    <property type="entry name" value="ABC_TRANSPORTER_2"/>
    <property type="match status" value="1"/>
</dbReference>
<organism evidence="6 7">
    <name type="scientific">Nitrospina watsonii</name>
    <dbReference type="NCBI Taxonomy" id="1323948"/>
    <lineage>
        <taxon>Bacteria</taxon>
        <taxon>Pseudomonadati</taxon>
        <taxon>Nitrospinota/Tectimicrobiota group</taxon>
        <taxon>Nitrospinota</taxon>
        <taxon>Nitrospinia</taxon>
        <taxon>Nitrospinales</taxon>
        <taxon>Nitrospinaceae</taxon>
        <taxon>Nitrospina</taxon>
    </lineage>
</organism>
<gene>
    <name evidence="6" type="ORF">NSPWAT_0125</name>
</gene>
<dbReference type="InterPro" id="IPR003593">
    <property type="entry name" value="AAA+_ATPase"/>
</dbReference>
<dbReference type="SUPFAM" id="SSF52540">
    <property type="entry name" value="P-loop containing nucleoside triphosphate hydrolases"/>
    <property type="match status" value="1"/>
</dbReference>
<dbReference type="SMART" id="SM00382">
    <property type="entry name" value="AAA"/>
    <property type="match status" value="1"/>
</dbReference>
<evidence type="ECO:0000313" key="7">
    <source>
        <dbReference type="Proteomes" id="UP001157733"/>
    </source>
</evidence>
<dbReference type="InterPro" id="IPR015860">
    <property type="entry name" value="ABC_transpr_TagH-like"/>
</dbReference>
<comment type="similarity">
    <text evidence="1">Belongs to the ABC transporter superfamily.</text>
</comment>
<dbReference type="CDD" id="cd03220">
    <property type="entry name" value="ABC_KpsT_Wzt"/>
    <property type="match status" value="1"/>
</dbReference>
<evidence type="ECO:0000256" key="1">
    <source>
        <dbReference type="ARBA" id="ARBA00005417"/>
    </source>
</evidence>
<name>A0ABM9HA18_9BACT</name>
<keyword evidence="3" id="KW-0547">Nucleotide-binding</keyword>
<feature type="domain" description="ABC transporter" evidence="5">
    <location>
        <begin position="18"/>
        <end position="240"/>
    </location>
</feature>
<proteinExistence type="inferred from homology"/>